<dbReference type="Pfam" id="PF00172">
    <property type="entry name" value="Zn_clus"/>
    <property type="match status" value="1"/>
</dbReference>
<dbReference type="InterPro" id="IPR007867">
    <property type="entry name" value="GMC_OxRtase_C"/>
</dbReference>
<keyword evidence="3" id="KW-0285">Flavoprotein</keyword>
<dbReference type="InterPro" id="IPR000172">
    <property type="entry name" value="GMC_OxRdtase_N"/>
</dbReference>
<dbReference type="Pfam" id="PF16010">
    <property type="entry name" value="CDH-cyt"/>
    <property type="match status" value="1"/>
</dbReference>
<evidence type="ECO:0000313" key="7">
    <source>
        <dbReference type="EMBL" id="VTT55201.1"/>
    </source>
</evidence>
<feature type="chain" id="PRO_5040225305" description="Zn(2)-C6 fungal-type domain-containing protein" evidence="5">
    <location>
        <begin position="18"/>
        <end position="1266"/>
    </location>
</feature>
<dbReference type="Gene3D" id="2.60.40.1210">
    <property type="entry name" value="Cellobiose dehydrogenase, cytochrome domain"/>
    <property type="match status" value="1"/>
</dbReference>
<keyword evidence="5" id="KW-0732">Signal</keyword>
<accession>A0A9Q9R8F4</accession>
<dbReference type="GO" id="GO:0000981">
    <property type="term" value="F:DNA-binding transcription factor activity, RNA polymerase II-specific"/>
    <property type="evidence" value="ECO:0007669"/>
    <property type="project" value="InterPro"/>
</dbReference>
<feature type="compositionally biased region" description="Basic residues" evidence="4">
    <location>
        <begin position="778"/>
        <end position="788"/>
    </location>
</feature>
<dbReference type="GO" id="GO:0008270">
    <property type="term" value="F:zinc ion binding"/>
    <property type="evidence" value="ECO:0007669"/>
    <property type="project" value="InterPro"/>
</dbReference>
<keyword evidence="3" id="KW-0274">FAD</keyword>
<dbReference type="GO" id="GO:0016614">
    <property type="term" value="F:oxidoreductase activity, acting on CH-OH group of donors"/>
    <property type="evidence" value="ECO:0007669"/>
    <property type="project" value="InterPro"/>
</dbReference>
<dbReference type="AlphaFoldDB" id="A0A9Q9R8F4"/>
<dbReference type="GO" id="GO:0050660">
    <property type="term" value="F:flavin adenine dinucleotide binding"/>
    <property type="evidence" value="ECO:0007669"/>
    <property type="project" value="InterPro"/>
</dbReference>
<evidence type="ECO:0000256" key="1">
    <source>
        <dbReference type="ARBA" id="ARBA00010790"/>
    </source>
</evidence>
<evidence type="ECO:0000256" key="3">
    <source>
        <dbReference type="RuleBase" id="RU003968"/>
    </source>
</evidence>
<feature type="region of interest" description="Disordered" evidence="4">
    <location>
        <begin position="762"/>
        <end position="788"/>
    </location>
</feature>
<dbReference type="Proteomes" id="UP000760494">
    <property type="component" value="Unassembled WGS sequence"/>
</dbReference>
<comment type="similarity">
    <text evidence="1 3">Belongs to the GMC oxidoreductase family.</text>
</comment>
<dbReference type="Pfam" id="PF12831">
    <property type="entry name" value="FAD_oxidored"/>
    <property type="match status" value="1"/>
</dbReference>
<dbReference type="InterPro" id="IPR001138">
    <property type="entry name" value="Zn2Cys6_DnaBD"/>
</dbReference>
<evidence type="ECO:0000313" key="8">
    <source>
        <dbReference type="Proteomes" id="UP000760494"/>
    </source>
</evidence>
<dbReference type="InterPro" id="IPR036864">
    <property type="entry name" value="Zn2-C6_fun-type_DNA-bd_sf"/>
</dbReference>
<dbReference type="SUPFAM" id="SSF51905">
    <property type="entry name" value="FAD/NAD(P)-binding domain"/>
    <property type="match status" value="1"/>
</dbReference>
<feature type="region of interest" description="Disordered" evidence="4">
    <location>
        <begin position="204"/>
        <end position="225"/>
    </location>
</feature>
<dbReference type="PROSITE" id="PS50048">
    <property type="entry name" value="ZN2_CY6_FUNGAL_2"/>
    <property type="match status" value="1"/>
</dbReference>
<comment type="caution">
    <text evidence="7">The sequence shown here is derived from an EMBL/GenBank/DDBJ whole genome shotgun (WGS) entry which is preliminary data.</text>
</comment>
<dbReference type="SUPFAM" id="SSF54373">
    <property type="entry name" value="FAD-linked reductases, C-terminal domain"/>
    <property type="match status" value="1"/>
</dbReference>
<dbReference type="Gene3D" id="3.50.50.60">
    <property type="entry name" value="FAD/NAD(P)-binding domain"/>
    <property type="match status" value="1"/>
</dbReference>
<dbReference type="SUPFAM" id="SSF49344">
    <property type="entry name" value="CBD9-like"/>
    <property type="match status" value="1"/>
</dbReference>
<dbReference type="SUPFAM" id="SSF57701">
    <property type="entry name" value="Zn2/Cys6 DNA-binding domain"/>
    <property type="match status" value="1"/>
</dbReference>
<dbReference type="EMBL" id="CABFJX010000001">
    <property type="protein sequence ID" value="VTT55201.1"/>
    <property type="molecule type" value="Genomic_DNA"/>
</dbReference>
<proteinExistence type="inferred from homology"/>
<keyword evidence="2" id="KW-0539">Nucleus</keyword>
<dbReference type="PANTHER" id="PTHR47190:SF4">
    <property type="entry name" value="DEHYDROGENASE, PUTATIVE-RELATED"/>
    <property type="match status" value="1"/>
</dbReference>
<dbReference type="Gene3D" id="3.30.410.10">
    <property type="entry name" value="Cholesterol Oxidase, domain 2"/>
    <property type="match status" value="1"/>
</dbReference>
<dbReference type="InterPro" id="IPR015920">
    <property type="entry name" value="Cellobiose_DH-like_cyt"/>
</dbReference>
<protein>
    <recommendedName>
        <fullName evidence="6">Zn(2)-C6 fungal-type domain-containing protein</fullName>
    </recommendedName>
</protein>
<evidence type="ECO:0000259" key="6">
    <source>
        <dbReference type="PROSITE" id="PS50048"/>
    </source>
</evidence>
<dbReference type="SMART" id="SM00066">
    <property type="entry name" value="GAL4"/>
    <property type="match status" value="1"/>
</dbReference>
<dbReference type="InterPro" id="IPR053208">
    <property type="entry name" value="GMC_Oxidoreductase_CD"/>
</dbReference>
<sequence>MRFTLSSMAGLLGLASAQGLRSSAYTDPKTGIDFQRFVDDGYSLGIAVPETLGKDLIAQMVFPREKEGWGGISFRGGMVGGMLFVAWPNGDDIVTSFRMANSYANPDVYTNSTVKATPIPDGTFINSTHVSYTFLCEGCVVKETTSLTGESPVVGYAWSSIDVDTPSDPESALNYHGAGFGQFGLDIKKAASAKFATWAAMAKETTPTPGTGTPGVPGNSTTLPPTTSNVTYDVIVVGGGPAGIIAAERLAESGASVLLIERGPANTVALGNAAQALPWNNTLTPYDIPALGSSMTSMSGTKFCSDTASTAGCLLGGSSSINGLNFIHPPERDFQRWPKGWSWADLSKAADRLYERNPGTTSPSDDGKYYDDRTYTILSGYLSAKGWKEVDSIEEPNEKHLVYSRPSWSIKNNMRAGPARTYMPFAKNLPNFTLKLETKVIQPIRTGSKITGVLTQGANGSKQIINVKAGGKVVLAAGAMSTPRLLWNAGIGKSDALAIVKQGASKTGVTLPAASDLIDLPVGHHLQDHAQVMLQFKTKSNFTAYKFNNIATEPVKSDLELYYQGSGPITQAAQRMHLWTSAKGADGRVRYLQGTASAMADGIITVRTFLTHGTSTVGELGITAGGNTVLNTKPWLIDQEDRKAMADFVQYWLDLTSGSNSTLSYITPGATVDDILATKMISGDHWMGSAKMGVDDGRKANGSAVVDLNTKVYGTDNLFVVDASMHPDLPTGNTQAIIMVAAEHAAEKIAALKVGGSNSTLPEPISSAPTPVPTPGTKCKRGLRRRRAARPRLRVRVRHTLGIGQINHPIFSGNQPKLPVHQNHPIFPKFHSERVRDPTSSRINPPLFLYCLVRLKAVFSMDGETEQAKSTRVGYKKSRNGCIRCKKRRVKCDEEVPCSACVRHRVRCSLELVKSDDYQEQKPLINRSLQTPSHSLPAGSPASLLSSSLFSSPLDEPDCWVSTAELMLHYTTVTYKTMVFNERTIPTFQQSVPQVALGYPWFLRQILAFSGYHLAHLHPEKRHSYLLQASKHQNASLRGLREALSEPVTSSNCHALYASTTFIVVNKFAAFPNCDDFRSHGCSQPVQSLMEIFSLVNGMEAVLHSPGAADLRNGPLKELFCETPHPHVNSYLLRGLHARLPELARRIASDSMEDQSRAVLTSAVVSITGCVDDAFSNLYKVSPPELRVIFSWPMSVPRDFLDLAVSGHPLALIILAYYDILLYWGETEYWFFENWAEALITAIVEKVKGSPWDDLLNWPVEVILHH</sequence>
<dbReference type="PROSITE" id="PS00623">
    <property type="entry name" value="GMC_OXRED_1"/>
    <property type="match status" value="1"/>
</dbReference>
<feature type="compositionally biased region" description="Low complexity" evidence="4">
    <location>
        <begin position="204"/>
        <end position="222"/>
    </location>
</feature>
<organism evidence="7 8">
    <name type="scientific">Fusarium fujikuroi</name>
    <name type="common">Bakanae and foot rot disease fungus</name>
    <name type="synonym">Gibberella fujikuroi</name>
    <dbReference type="NCBI Taxonomy" id="5127"/>
    <lineage>
        <taxon>Eukaryota</taxon>
        <taxon>Fungi</taxon>
        <taxon>Dikarya</taxon>
        <taxon>Ascomycota</taxon>
        <taxon>Pezizomycotina</taxon>
        <taxon>Sordariomycetes</taxon>
        <taxon>Hypocreomycetidae</taxon>
        <taxon>Hypocreales</taxon>
        <taxon>Nectriaceae</taxon>
        <taxon>Fusarium</taxon>
        <taxon>Fusarium fujikuroi species complex</taxon>
    </lineage>
</organism>
<dbReference type="CDD" id="cd00067">
    <property type="entry name" value="GAL4"/>
    <property type="match status" value="1"/>
</dbReference>
<evidence type="ECO:0000256" key="4">
    <source>
        <dbReference type="SAM" id="MobiDB-lite"/>
    </source>
</evidence>
<dbReference type="CDD" id="cd09630">
    <property type="entry name" value="CDH_like_cytochrome"/>
    <property type="match status" value="1"/>
</dbReference>
<dbReference type="Pfam" id="PF00732">
    <property type="entry name" value="GMC_oxred_N"/>
    <property type="match status" value="1"/>
</dbReference>
<feature type="domain" description="Zn(2)-C6 fungal-type" evidence="6">
    <location>
        <begin position="881"/>
        <end position="910"/>
    </location>
</feature>
<dbReference type="Pfam" id="PF05199">
    <property type="entry name" value="GMC_oxred_C"/>
    <property type="match status" value="1"/>
</dbReference>
<reference evidence="7" key="1">
    <citation type="submission" date="2019-05" db="EMBL/GenBank/DDBJ databases">
        <authorList>
            <person name="Piombo E."/>
        </authorList>
    </citation>
    <scope>NUCLEOTIDE SEQUENCE</scope>
    <source>
        <strain evidence="7">C2S</strain>
    </source>
</reference>
<dbReference type="PANTHER" id="PTHR47190">
    <property type="entry name" value="DEHYDROGENASE, PUTATIVE-RELATED"/>
    <property type="match status" value="1"/>
</dbReference>
<gene>
    <name evidence="7" type="ORF">C2S_92</name>
</gene>
<dbReference type="InterPro" id="IPR036188">
    <property type="entry name" value="FAD/NAD-bd_sf"/>
</dbReference>
<name>A0A9Q9R8F4_FUSFU</name>
<evidence type="ECO:0000256" key="2">
    <source>
        <dbReference type="ARBA" id="ARBA00023242"/>
    </source>
</evidence>
<feature type="signal peptide" evidence="5">
    <location>
        <begin position="1"/>
        <end position="17"/>
    </location>
</feature>
<evidence type="ECO:0000256" key="5">
    <source>
        <dbReference type="SAM" id="SignalP"/>
    </source>
</evidence>
<dbReference type="Gene3D" id="4.10.240.10">
    <property type="entry name" value="Zn(2)-C6 fungal-type DNA-binding domain"/>
    <property type="match status" value="1"/>
</dbReference>
<dbReference type="PROSITE" id="PS00463">
    <property type="entry name" value="ZN2_CY6_FUNGAL_1"/>
    <property type="match status" value="1"/>
</dbReference>